<reference evidence="1" key="1">
    <citation type="submission" date="2021-01" db="EMBL/GenBank/DDBJ databases">
        <title>Active Sulfur Cycling in an Early Earth Analoge.</title>
        <authorList>
            <person name="Hahn C.R."/>
            <person name="Youssef N.H."/>
            <person name="Elshahed M."/>
        </authorList>
    </citation>
    <scope>NUCLEOTIDE SEQUENCE</scope>
    <source>
        <strain evidence="1">Zod_Metabat.1151</strain>
    </source>
</reference>
<organism evidence="1 2">
    <name type="scientific">Candidatus Iainarchaeum sp</name>
    <dbReference type="NCBI Taxonomy" id="3101447"/>
    <lineage>
        <taxon>Archaea</taxon>
        <taxon>Candidatus Iainarchaeota</taxon>
        <taxon>Candidatus Iainarchaeia</taxon>
        <taxon>Candidatus Iainarchaeales</taxon>
        <taxon>Candidatus Iainarchaeaceae</taxon>
        <taxon>Candidatus Iainarchaeum</taxon>
    </lineage>
</organism>
<gene>
    <name evidence="1" type="ORF">JW744_01255</name>
</gene>
<evidence type="ECO:0000313" key="1">
    <source>
        <dbReference type="EMBL" id="MBN2067076.1"/>
    </source>
</evidence>
<proteinExistence type="predicted"/>
<protein>
    <submittedName>
        <fullName evidence="1">Uncharacterized protein</fullName>
    </submittedName>
</protein>
<evidence type="ECO:0000313" key="2">
    <source>
        <dbReference type="Proteomes" id="UP000809243"/>
    </source>
</evidence>
<dbReference type="Proteomes" id="UP000809243">
    <property type="component" value="Unassembled WGS sequence"/>
</dbReference>
<comment type="caution">
    <text evidence="1">The sequence shown here is derived from an EMBL/GenBank/DDBJ whole genome shotgun (WGS) entry which is preliminary data.</text>
</comment>
<name>A0A938YWR0_9ARCH</name>
<dbReference type="AlphaFoldDB" id="A0A938YWR0"/>
<sequence length="227" mass="26832">MARILFIVNEHPNESFATSVAKETKKLLEKAGHEVIWRKFKPKDTMLGRVIRSSRKKKFSEKELERIYLEKADKKILSMVHECKPDATYNFHCTPDYEPAWEADSPADFLIATRKIGNTKKEMELVEIKAKYKFLPERIRGSVKRKTKSHNLKLQRYLLQNTSQKETREAGLHPENFAEEIAKTIERRARQGFKVKGLHTRKWISRKTPQAWLDIKKRMEAARKRRK</sequence>
<accession>A0A938YWR0</accession>
<dbReference type="EMBL" id="JAFGDB010000022">
    <property type="protein sequence ID" value="MBN2067076.1"/>
    <property type="molecule type" value="Genomic_DNA"/>
</dbReference>